<dbReference type="GO" id="GO:0016020">
    <property type="term" value="C:membrane"/>
    <property type="evidence" value="ECO:0007669"/>
    <property type="project" value="InterPro"/>
</dbReference>
<dbReference type="EMBL" id="FWFY01000004">
    <property type="protein sequence ID" value="SLN40090.1"/>
    <property type="molecule type" value="Genomic_DNA"/>
</dbReference>
<proteinExistence type="predicted"/>
<dbReference type="GO" id="GO:0071111">
    <property type="term" value="F:cyclic-guanylate-specific phosphodiesterase activity"/>
    <property type="evidence" value="ECO:0007669"/>
    <property type="project" value="UniProtKB-EC"/>
</dbReference>
<dbReference type="PANTHER" id="PTHR44757:SF2">
    <property type="entry name" value="BIOFILM ARCHITECTURE MAINTENANCE PROTEIN MBAA"/>
    <property type="match status" value="1"/>
</dbReference>
<dbReference type="Proteomes" id="UP000193495">
    <property type="component" value="Unassembled WGS sequence"/>
</dbReference>
<dbReference type="Pfam" id="PF00563">
    <property type="entry name" value="EAL"/>
    <property type="match status" value="1"/>
</dbReference>
<dbReference type="CDD" id="cd01948">
    <property type="entry name" value="EAL"/>
    <property type="match status" value="1"/>
</dbReference>
<dbReference type="InterPro" id="IPR000160">
    <property type="entry name" value="GGDEF_dom"/>
</dbReference>
<feature type="domain" description="HAMP" evidence="4">
    <location>
        <begin position="319"/>
        <end position="382"/>
    </location>
</feature>
<dbReference type="FunFam" id="3.30.70.270:FF:000001">
    <property type="entry name" value="Diguanylate cyclase domain protein"/>
    <property type="match status" value="1"/>
</dbReference>
<keyword evidence="7" id="KW-0378">Hydrolase</keyword>
<dbReference type="SMART" id="SM00267">
    <property type="entry name" value="GGDEF"/>
    <property type="match status" value="1"/>
</dbReference>
<dbReference type="SUPFAM" id="SSF55073">
    <property type="entry name" value="Nucleotide cyclase"/>
    <property type="match status" value="1"/>
</dbReference>
<sequence length="964" mass="105018">MAKAIPVARWAQAGLRLKVAAMLFTCALVSLGIGTLVATYFGERALRAEVADKATRTLNADMLDLERWLDRAMYDLTTLAETNVMQDVLIADGIGEIARSLAAMRTRYREFAAFVVTDETGAVIAAEGADLSLGQDLDIDHLDQSLAGLPVVGGFDAHPGLADDSFLFSVPIRAEYDQSTVIGVLSGTIGMDRLREQLARVQIGDEAQGSERALLLRNGEGRLLYRTGSEAADEIVQRLLAAVEGVAPGEALVRDQGPDLVTSAQFPAESPFAHLELQMLSGVTEQAAFGSIAQLKRTLTLTTIFLGLTMLVFGWIASRGLTDPITAMSAAMNRLSMGARNESRTPDVAELIAPSILDRKDEIGLLARSFDGLITQLAQARARLIEQSELEIAKRNMRLDAALNNMSQGLCMYGPKGELVVHNRRFEEIYGLPSGALKPGMKIAQILEVVNRAGHATEAQDADFISLLTRRDSDRETLTHLASTGDGRSVSVSCVPMPTGGWVATFEDVTQRKRDEARIEHMAHHDALTDLPNRLLFTRRIEETLAVAARGRQHAVLYLDLDHFKAVNDLHGHPTGDELLRHVGARLRGCLRPSGVVARLGGDEFAIVESDIASGEEARKLAERIIEEITRPFEIAGHQVAIGTSIGIALYPDDGGDAQTLVKAADMALYRAKADGRNGFRFFEQEMDSSMQQRRMLERDLRLALQNDEFEVHYQPIVDMATGRVSCFEALLRWTHPERGAVSPAEFIPLAEEIGLIGEIGAWVLQRACDAAAGWPAHVRIAVNLSPAQFRSQLLLDQVAQALSQAGLDPQRLELEITESVLLRQSELVLSILKQLRGMGVRVSMDDFGTGYSSLGYLRSFPFDKIKIDRSFIRDIEKSGDALSIVRAITGLGTSLGMTTTAEGVETFEQLNQLRSEGCNEVQGFYYSPAVRLDAVPALLDGIGADHHGNTSAASNSRPKRIPA</sequence>
<dbReference type="Pfam" id="PF12860">
    <property type="entry name" value="PAS_7"/>
    <property type="match status" value="1"/>
</dbReference>
<dbReference type="SMART" id="SM00304">
    <property type="entry name" value="HAMP"/>
    <property type="match status" value="1"/>
</dbReference>
<dbReference type="Pfam" id="PF00990">
    <property type="entry name" value="GGDEF"/>
    <property type="match status" value="1"/>
</dbReference>
<evidence type="ECO:0000313" key="8">
    <source>
        <dbReference type="Proteomes" id="UP000193495"/>
    </source>
</evidence>
<evidence type="ECO:0000256" key="1">
    <source>
        <dbReference type="ARBA" id="ARBA00051114"/>
    </source>
</evidence>
<reference evidence="6 9" key="2">
    <citation type="submission" date="2018-03" db="EMBL/GenBank/DDBJ databases">
        <title>Genomic Encyclopedia of Archaeal and Bacterial Type Strains, Phase II (KMG-II): from individual species to whole genera.</title>
        <authorList>
            <person name="Goeker M."/>
        </authorList>
    </citation>
    <scope>NUCLEOTIDE SEQUENCE [LARGE SCALE GENOMIC DNA]</scope>
    <source>
        <strain evidence="6 9">DSM 29956</strain>
    </source>
</reference>
<dbReference type="AlphaFoldDB" id="A0A1X6Z4R3"/>
<evidence type="ECO:0000259" key="4">
    <source>
        <dbReference type="PROSITE" id="PS50885"/>
    </source>
</evidence>
<dbReference type="InterPro" id="IPR035919">
    <property type="entry name" value="EAL_sf"/>
</dbReference>
<evidence type="ECO:0000313" key="7">
    <source>
        <dbReference type="EMBL" id="SLN40090.1"/>
    </source>
</evidence>
<dbReference type="InterPro" id="IPR043128">
    <property type="entry name" value="Rev_trsase/Diguanyl_cyclase"/>
</dbReference>
<reference evidence="7 8" key="1">
    <citation type="submission" date="2017-03" db="EMBL/GenBank/DDBJ databases">
        <authorList>
            <person name="Afonso C.L."/>
            <person name="Miller P.J."/>
            <person name="Scott M.A."/>
            <person name="Spackman E."/>
            <person name="Goraichik I."/>
            <person name="Dimitrov K.M."/>
            <person name="Suarez D.L."/>
            <person name="Swayne D.E."/>
        </authorList>
    </citation>
    <scope>NUCLEOTIDE SEQUENCE [LARGE SCALE GENOMIC DNA]</scope>
    <source>
        <strain evidence="7 8">CECT 8367</strain>
    </source>
</reference>
<dbReference type="GO" id="GO:0007165">
    <property type="term" value="P:signal transduction"/>
    <property type="evidence" value="ECO:0007669"/>
    <property type="project" value="InterPro"/>
</dbReference>
<dbReference type="NCBIfam" id="TIGR00229">
    <property type="entry name" value="sensory_box"/>
    <property type="match status" value="1"/>
</dbReference>
<dbReference type="InterPro" id="IPR029787">
    <property type="entry name" value="Nucleotide_cyclase"/>
</dbReference>
<keyword evidence="9" id="KW-1185">Reference proteome</keyword>
<dbReference type="RefSeq" id="WP_085895986.1">
    <property type="nucleotide sequence ID" value="NZ_FWFY01000004.1"/>
</dbReference>
<dbReference type="InterPro" id="IPR003660">
    <property type="entry name" value="HAMP_dom"/>
</dbReference>
<feature type="domain" description="EAL" evidence="3">
    <location>
        <begin position="694"/>
        <end position="944"/>
    </location>
</feature>
<dbReference type="PANTHER" id="PTHR44757">
    <property type="entry name" value="DIGUANYLATE CYCLASE DGCP"/>
    <property type="match status" value="1"/>
</dbReference>
<dbReference type="InterPro" id="IPR052155">
    <property type="entry name" value="Biofilm_reg_signaling"/>
</dbReference>
<evidence type="ECO:0000256" key="2">
    <source>
        <dbReference type="SAM" id="Phobius"/>
    </source>
</evidence>
<dbReference type="EC" id="3.1.4.52" evidence="7"/>
<feature type="domain" description="GGDEF" evidence="5">
    <location>
        <begin position="552"/>
        <end position="685"/>
    </location>
</feature>
<dbReference type="InterPro" id="IPR000014">
    <property type="entry name" value="PAS"/>
</dbReference>
<dbReference type="Gene3D" id="3.30.70.270">
    <property type="match status" value="1"/>
</dbReference>
<dbReference type="Gene3D" id="3.30.450.20">
    <property type="entry name" value="PAS domain"/>
    <property type="match status" value="1"/>
</dbReference>
<dbReference type="FunFam" id="3.20.20.450:FF:000001">
    <property type="entry name" value="Cyclic di-GMP phosphodiesterase yahA"/>
    <property type="match status" value="1"/>
</dbReference>
<dbReference type="CDD" id="cd01949">
    <property type="entry name" value="GGDEF"/>
    <property type="match status" value="1"/>
</dbReference>
<dbReference type="PROSITE" id="PS50883">
    <property type="entry name" value="EAL"/>
    <property type="match status" value="1"/>
</dbReference>
<organism evidence="7 8">
    <name type="scientific">Limimaricola soesokkakensis</name>
    <dbReference type="NCBI Taxonomy" id="1343159"/>
    <lineage>
        <taxon>Bacteria</taxon>
        <taxon>Pseudomonadati</taxon>
        <taxon>Pseudomonadota</taxon>
        <taxon>Alphaproteobacteria</taxon>
        <taxon>Rhodobacterales</taxon>
        <taxon>Paracoccaceae</taxon>
        <taxon>Limimaricola</taxon>
    </lineage>
</organism>
<name>A0A1X6Z4R3_9RHOB</name>
<evidence type="ECO:0000259" key="5">
    <source>
        <dbReference type="PROSITE" id="PS50887"/>
    </source>
</evidence>
<dbReference type="GO" id="GO:0071732">
    <property type="term" value="P:cellular response to nitric oxide"/>
    <property type="evidence" value="ECO:0007669"/>
    <property type="project" value="UniProtKB-ARBA"/>
</dbReference>
<gene>
    <name evidence="7" type="primary">gmr_2</name>
    <name evidence="6" type="ORF">CLV79_11485</name>
    <name evidence="7" type="ORF">LOS8367_01629</name>
</gene>
<feature type="transmembrane region" description="Helical" evidence="2">
    <location>
        <begin position="20"/>
        <end position="41"/>
    </location>
</feature>
<dbReference type="InterPro" id="IPR035965">
    <property type="entry name" value="PAS-like_dom_sf"/>
</dbReference>
<dbReference type="OrthoDB" id="9814202at2"/>
<accession>A0A1X6Z4R3</accession>
<evidence type="ECO:0000313" key="6">
    <source>
        <dbReference type="EMBL" id="PSK81867.1"/>
    </source>
</evidence>
<dbReference type="PROSITE" id="PS50885">
    <property type="entry name" value="HAMP"/>
    <property type="match status" value="1"/>
</dbReference>
<dbReference type="NCBIfam" id="TIGR00254">
    <property type="entry name" value="GGDEF"/>
    <property type="match status" value="1"/>
</dbReference>
<dbReference type="Gene3D" id="3.20.20.450">
    <property type="entry name" value="EAL domain"/>
    <property type="match status" value="1"/>
</dbReference>
<evidence type="ECO:0000259" key="3">
    <source>
        <dbReference type="PROSITE" id="PS50883"/>
    </source>
</evidence>
<dbReference type="SMART" id="SM00052">
    <property type="entry name" value="EAL"/>
    <property type="match status" value="1"/>
</dbReference>
<keyword evidence="2" id="KW-0472">Membrane</keyword>
<evidence type="ECO:0000313" key="9">
    <source>
        <dbReference type="Proteomes" id="UP000240624"/>
    </source>
</evidence>
<dbReference type="SUPFAM" id="SSF55785">
    <property type="entry name" value="PYP-like sensor domain (PAS domain)"/>
    <property type="match status" value="1"/>
</dbReference>
<dbReference type="InterPro" id="IPR001633">
    <property type="entry name" value="EAL_dom"/>
</dbReference>
<dbReference type="Proteomes" id="UP000240624">
    <property type="component" value="Unassembled WGS sequence"/>
</dbReference>
<comment type="catalytic activity">
    <reaction evidence="1">
        <text>3',3'-c-di-GMP + H2O = 5'-phosphoguanylyl(3'-&gt;5')guanosine + H(+)</text>
        <dbReference type="Rhea" id="RHEA:24902"/>
        <dbReference type="ChEBI" id="CHEBI:15377"/>
        <dbReference type="ChEBI" id="CHEBI:15378"/>
        <dbReference type="ChEBI" id="CHEBI:58754"/>
        <dbReference type="ChEBI" id="CHEBI:58805"/>
        <dbReference type="EC" id="3.1.4.52"/>
    </reaction>
    <physiologicalReaction direction="left-to-right" evidence="1">
        <dbReference type="Rhea" id="RHEA:24903"/>
    </physiologicalReaction>
</comment>
<protein>
    <submittedName>
        <fullName evidence="7">Cyclic di-GMP phosphodiesterase Gmr</fullName>
        <ecNumber evidence="7">3.1.4.52</ecNumber>
    </submittedName>
    <submittedName>
        <fullName evidence="6">PAS domain S-box-containing protein/diguanylate cyclase (GGDEF)-like protein</fullName>
    </submittedName>
</protein>
<dbReference type="Gene3D" id="6.10.340.10">
    <property type="match status" value="1"/>
</dbReference>
<dbReference type="PROSITE" id="PS50887">
    <property type="entry name" value="GGDEF"/>
    <property type="match status" value="1"/>
</dbReference>
<keyword evidence="2" id="KW-0812">Transmembrane</keyword>
<dbReference type="EMBL" id="PYGB01000014">
    <property type="protein sequence ID" value="PSK81867.1"/>
    <property type="molecule type" value="Genomic_DNA"/>
</dbReference>
<keyword evidence="2" id="KW-1133">Transmembrane helix</keyword>
<dbReference type="SUPFAM" id="SSF141868">
    <property type="entry name" value="EAL domain-like"/>
    <property type="match status" value="1"/>
</dbReference>